<dbReference type="Gene3D" id="3.40.1580.10">
    <property type="entry name" value="SMI1/KNR4-like"/>
    <property type="match status" value="1"/>
</dbReference>
<keyword evidence="2 6" id="KW-0963">Cytoplasm</keyword>
<protein>
    <recommendedName>
        <fullName evidence="6">Endonuclease V</fullName>
        <ecNumber evidence="6">3.1.21.7</ecNumber>
    </recommendedName>
    <alternativeName>
        <fullName evidence="6">Deoxyinosine 3'endonuclease</fullName>
    </alternativeName>
    <alternativeName>
        <fullName evidence="6">Deoxyribonuclease V</fullName>
        <shortName evidence="6">DNase V</shortName>
    </alternativeName>
</protein>
<dbReference type="GO" id="GO:0000287">
    <property type="term" value="F:magnesium ion binding"/>
    <property type="evidence" value="ECO:0007669"/>
    <property type="project" value="UniProtKB-UniRule"/>
</dbReference>
<keyword evidence="6" id="KW-0460">Magnesium</keyword>
<dbReference type="InterPro" id="IPR007581">
    <property type="entry name" value="Endonuclease-V"/>
</dbReference>
<keyword evidence="4 6" id="KW-0255">Endonuclease</keyword>
<keyword evidence="5 6" id="KW-0378">Hydrolase</keyword>
<dbReference type="GO" id="GO:0006281">
    <property type="term" value="P:DNA repair"/>
    <property type="evidence" value="ECO:0007669"/>
    <property type="project" value="UniProtKB-UniRule"/>
</dbReference>
<comment type="similarity">
    <text evidence="6">Belongs to the endonuclease V family.</text>
</comment>
<keyword evidence="3 6" id="KW-0540">Nuclease</keyword>
<evidence type="ECO:0000256" key="4">
    <source>
        <dbReference type="ARBA" id="ARBA00022759"/>
    </source>
</evidence>
<comment type="function">
    <text evidence="6">DNA repair enzyme involved in the repair of deaminated bases. Selectively cleaves double-stranded DNA at the second phosphodiester bond 3' to a deoxyinosine leaving behind the intact lesion on the nicked DNA.</text>
</comment>
<evidence type="ECO:0000313" key="8">
    <source>
        <dbReference type="EMBL" id="KAA2242525.1"/>
    </source>
</evidence>
<accession>A0A5B2VU07</accession>
<dbReference type="Gene3D" id="3.30.2170.10">
    <property type="entry name" value="archaeoglobus fulgidus dsm 4304 superfamily"/>
    <property type="match status" value="1"/>
</dbReference>
<reference evidence="8 9" key="2">
    <citation type="submission" date="2019-09" db="EMBL/GenBank/DDBJ databases">
        <authorList>
            <person name="Jin C."/>
        </authorList>
    </citation>
    <scope>NUCLEOTIDE SEQUENCE [LARGE SCALE GENOMIC DNA]</scope>
    <source>
        <strain evidence="8 9">BN140078</strain>
    </source>
</reference>
<keyword evidence="6" id="KW-0227">DNA damage</keyword>
<dbReference type="GO" id="GO:0016891">
    <property type="term" value="F:RNA endonuclease activity producing 5'-phosphomonoesters, hydrolytic mechanism"/>
    <property type="evidence" value="ECO:0007669"/>
    <property type="project" value="TreeGrafter"/>
</dbReference>
<organism evidence="8 9">
    <name type="scientific">Chitinophaga agrisoli</name>
    <dbReference type="NCBI Taxonomy" id="2607653"/>
    <lineage>
        <taxon>Bacteria</taxon>
        <taxon>Pseudomonadati</taxon>
        <taxon>Bacteroidota</taxon>
        <taxon>Chitinophagia</taxon>
        <taxon>Chitinophagales</taxon>
        <taxon>Chitinophagaceae</taxon>
        <taxon>Chitinophaga</taxon>
    </lineage>
</organism>
<comment type="catalytic activity">
    <reaction evidence="6">
        <text>Endonucleolytic cleavage at apurinic or apyrimidinic sites to products with a 5'-phosphate.</text>
        <dbReference type="EC" id="3.1.21.7"/>
    </reaction>
</comment>
<dbReference type="SUPFAM" id="SSF160631">
    <property type="entry name" value="SMI1/KNR4-like"/>
    <property type="match status" value="1"/>
</dbReference>
<keyword evidence="6" id="KW-0479">Metal-binding</keyword>
<feature type="domain" description="Knr4/Smi1-like" evidence="7">
    <location>
        <begin position="29"/>
        <end position="146"/>
    </location>
</feature>
<name>A0A5B2VU07_9BACT</name>
<keyword evidence="9" id="KW-1185">Reference proteome</keyword>
<reference evidence="8 9" key="1">
    <citation type="submission" date="2019-09" db="EMBL/GenBank/DDBJ databases">
        <title>Chitinophaga ginsengihumi sp. nov., isolated from soil of ginseng rhizosphere.</title>
        <authorList>
            <person name="Lee J."/>
        </authorList>
    </citation>
    <scope>NUCLEOTIDE SEQUENCE [LARGE SCALE GENOMIC DNA]</scope>
    <source>
        <strain evidence="8 9">BN140078</strain>
    </source>
</reference>
<feature type="site" description="Interaction with target DNA" evidence="6">
    <location>
        <position position="429"/>
    </location>
</feature>
<dbReference type="AlphaFoldDB" id="A0A5B2VU07"/>
<dbReference type="GO" id="GO:0005737">
    <property type="term" value="C:cytoplasm"/>
    <property type="evidence" value="ECO:0007669"/>
    <property type="project" value="UniProtKB-SubCell"/>
</dbReference>
<dbReference type="NCBIfam" id="NF008629">
    <property type="entry name" value="PRK11617.1"/>
    <property type="match status" value="1"/>
</dbReference>
<dbReference type="InterPro" id="IPR037883">
    <property type="entry name" value="Knr4/Smi1-like_sf"/>
</dbReference>
<dbReference type="Pfam" id="PF04493">
    <property type="entry name" value="Endonuclease_5"/>
    <property type="match status" value="1"/>
</dbReference>
<feature type="binding site" evidence="6">
    <location>
        <position position="391"/>
    </location>
    <ligand>
        <name>Mg(2+)</name>
        <dbReference type="ChEBI" id="CHEBI:18420"/>
    </ligand>
</feature>
<evidence type="ECO:0000313" key="9">
    <source>
        <dbReference type="Proteomes" id="UP000324611"/>
    </source>
</evidence>
<dbReference type="Proteomes" id="UP000324611">
    <property type="component" value="Unassembled WGS sequence"/>
</dbReference>
<feature type="binding site" evidence="6">
    <location>
        <position position="459"/>
    </location>
    <ligand>
        <name>Mg(2+)</name>
        <dbReference type="ChEBI" id="CHEBI:18420"/>
    </ligand>
</feature>
<evidence type="ECO:0000256" key="3">
    <source>
        <dbReference type="ARBA" id="ARBA00022722"/>
    </source>
</evidence>
<dbReference type="InterPro" id="IPR018958">
    <property type="entry name" value="Knr4/Smi1-like_dom"/>
</dbReference>
<evidence type="ECO:0000256" key="1">
    <source>
        <dbReference type="ARBA" id="ARBA00004496"/>
    </source>
</evidence>
<dbReference type="EC" id="3.1.21.7" evidence="6"/>
<gene>
    <name evidence="6" type="primary">nfi</name>
    <name evidence="8" type="ORF">F0L74_08280</name>
</gene>
<dbReference type="PANTHER" id="PTHR28511:SF1">
    <property type="entry name" value="ENDONUCLEASE V"/>
    <property type="match status" value="1"/>
</dbReference>
<evidence type="ECO:0000256" key="2">
    <source>
        <dbReference type="ARBA" id="ARBA00022490"/>
    </source>
</evidence>
<sequence>MNAGRRNNTVMPYFDFLLDRLEDFGEIAGCTEEEITAIESQFQLQLPEAYKDFLRLFGRESGHLLEPYAMTIDNLQAHKDEVTDMYEGTEPYDILNFSQKGFFFGHMDDMLLFFICNGDDDPAVYLMEAPEDINAYESSFTRFIELELQRDEEFPISHFLHSPVVFFAQDAPSIVTAGDFKDLAIRARVAFGICCLEYAISHFQLEELNWALILPLLWSYTADTVNTAIWGDQIAERMPSAILSDYPFDRKDIMWFELDTYEQLQQLYRQSNETVNELIYLVFRIGTQDLHTGVSRHSAQTLNYLQKIIRLMHENRLELPVITPFRQYPITEYNGWGRPFTREDLSNAGYKPANNLWSTTATAIAQQAILTQQVIRYNDFPAPPVFIAGADVEYDKYSDLIAGAIVVLERSTLQVVAYATHCMQVTFPYIPGLFSFREMPPLLAAWEKLSQKPDLIICDGHGIAHPRRFGLACHMGVTLNLPAIGCGKTRLCGHYAMPAGEKGASSPLLADGSDEVIGAVLRSQTRINPIFVSIGHKIDISTATSVVLDMCREFRLPETTRIADQYAREAMEAYKAAHDTGQSH</sequence>
<comment type="subcellular location">
    <subcellularLocation>
        <location evidence="1 6">Cytoplasm</location>
    </subcellularLocation>
</comment>
<dbReference type="EMBL" id="VUOC01000002">
    <property type="protein sequence ID" value="KAA2242525.1"/>
    <property type="molecule type" value="Genomic_DNA"/>
</dbReference>
<evidence type="ECO:0000256" key="5">
    <source>
        <dbReference type="ARBA" id="ARBA00022801"/>
    </source>
</evidence>
<dbReference type="Pfam" id="PF09346">
    <property type="entry name" value="SMI1_KNR4"/>
    <property type="match status" value="1"/>
</dbReference>
<proteinExistence type="inferred from homology"/>
<comment type="cofactor">
    <cofactor evidence="6">
        <name>Mg(2+)</name>
        <dbReference type="ChEBI" id="CHEBI:18420"/>
    </cofactor>
</comment>
<evidence type="ECO:0000256" key="6">
    <source>
        <dbReference type="HAMAP-Rule" id="MF_00801"/>
    </source>
</evidence>
<keyword evidence="6" id="KW-0234">DNA repair</keyword>
<dbReference type="CDD" id="cd06559">
    <property type="entry name" value="Endonuclease_V"/>
    <property type="match status" value="1"/>
</dbReference>
<comment type="caution">
    <text evidence="8">The sequence shown here is derived from an EMBL/GenBank/DDBJ whole genome shotgun (WGS) entry which is preliminary data.</text>
</comment>
<dbReference type="GO" id="GO:0003727">
    <property type="term" value="F:single-stranded RNA binding"/>
    <property type="evidence" value="ECO:0007669"/>
    <property type="project" value="TreeGrafter"/>
</dbReference>
<dbReference type="PANTHER" id="PTHR28511">
    <property type="entry name" value="ENDONUCLEASE V"/>
    <property type="match status" value="1"/>
</dbReference>
<evidence type="ECO:0000259" key="7">
    <source>
        <dbReference type="SMART" id="SM00860"/>
    </source>
</evidence>
<dbReference type="SMART" id="SM00860">
    <property type="entry name" value="SMI1_KNR4"/>
    <property type="match status" value="1"/>
</dbReference>
<dbReference type="GO" id="GO:0043737">
    <property type="term" value="F:deoxyribonuclease V activity"/>
    <property type="evidence" value="ECO:0007669"/>
    <property type="project" value="UniProtKB-UniRule"/>
</dbReference>
<dbReference type="HAMAP" id="MF_00801">
    <property type="entry name" value="Endonuclease_5"/>
    <property type="match status" value="1"/>
</dbReference>